<proteinExistence type="predicted"/>
<name>A0A5C7GMG5_9FLAO</name>
<keyword evidence="1" id="KW-0812">Transmembrane</keyword>
<dbReference type="Proteomes" id="UP000321080">
    <property type="component" value="Unassembled WGS sequence"/>
</dbReference>
<protein>
    <submittedName>
        <fullName evidence="2">Uncharacterized protein</fullName>
    </submittedName>
</protein>
<evidence type="ECO:0000313" key="3">
    <source>
        <dbReference type="Proteomes" id="UP000321080"/>
    </source>
</evidence>
<dbReference type="RefSeq" id="WP_147767035.1">
    <property type="nucleotide sequence ID" value="NZ_VRKQ01000008.1"/>
</dbReference>
<keyword evidence="1" id="KW-1133">Transmembrane helix</keyword>
<keyword evidence="1" id="KW-0472">Membrane</keyword>
<dbReference type="EMBL" id="VRKQ01000008">
    <property type="protein sequence ID" value="TXG39465.1"/>
    <property type="molecule type" value="Genomic_DNA"/>
</dbReference>
<evidence type="ECO:0000256" key="1">
    <source>
        <dbReference type="SAM" id="Phobius"/>
    </source>
</evidence>
<sequence>MLKEFLVMLVEGFFENQKEVTTFRGILKILLKVLLFILVVILVLYFLLNKKETVTVSNLIFPS</sequence>
<accession>A0A5C7GMG5</accession>
<organism evidence="2 3">
    <name type="scientific">Seonamhaeicola maritimus</name>
    <dbReference type="NCBI Taxonomy" id="2591822"/>
    <lineage>
        <taxon>Bacteria</taxon>
        <taxon>Pseudomonadati</taxon>
        <taxon>Bacteroidota</taxon>
        <taxon>Flavobacteriia</taxon>
        <taxon>Flavobacteriales</taxon>
        <taxon>Flavobacteriaceae</taxon>
    </lineage>
</organism>
<evidence type="ECO:0000313" key="2">
    <source>
        <dbReference type="EMBL" id="TXG39465.1"/>
    </source>
</evidence>
<keyword evidence="3" id="KW-1185">Reference proteome</keyword>
<reference evidence="2 3" key="1">
    <citation type="submission" date="2019-08" db="EMBL/GenBank/DDBJ databases">
        <title>Seonamhaeicola sediminis sp. nov., isolated from marine sediment.</title>
        <authorList>
            <person name="Cao W.R."/>
        </authorList>
    </citation>
    <scope>NUCLEOTIDE SEQUENCE [LARGE SCALE GENOMIC DNA]</scope>
    <source>
        <strain evidence="2 3">1505</strain>
    </source>
</reference>
<feature type="transmembrane region" description="Helical" evidence="1">
    <location>
        <begin position="29"/>
        <end position="48"/>
    </location>
</feature>
<gene>
    <name evidence="2" type="ORF">FUA22_06230</name>
</gene>
<comment type="caution">
    <text evidence="2">The sequence shown here is derived from an EMBL/GenBank/DDBJ whole genome shotgun (WGS) entry which is preliminary data.</text>
</comment>
<dbReference type="AlphaFoldDB" id="A0A5C7GMG5"/>